<dbReference type="PANTHER" id="PTHR30221:SF1">
    <property type="entry name" value="SMALL-CONDUCTANCE MECHANOSENSITIVE CHANNEL"/>
    <property type="match status" value="1"/>
</dbReference>
<feature type="transmembrane region" description="Helical" evidence="7">
    <location>
        <begin position="89"/>
        <end position="119"/>
    </location>
</feature>
<organism evidence="11 12">
    <name type="scientific">Rhodohalobacter barkolensis</name>
    <dbReference type="NCBI Taxonomy" id="2053187"/>
    <lineage>
        <taxon>Bacteria</taxon>
        <taxon>Pseudomonadati</taxon>
        <taxon>Balneolota</taxon>
        <taxon>Balneolia</taxon>
        <taxon>Balneolales</taxon>
        <taxon>Balneolaceae</taxon>
        <taxon>Rhodohalobacter</taxon>
    </lineage>
</organism>
<dbReference type="SUPFAM" id="SSF82689">
    <property type="entry name" value="Mechanosensitive channel protein MscS (YggB), C-terminal domain"/>
    <property type="match status" value="1"/>
</dbReference>
<feature type="transmembrane region" description="Helical" evidence="7">
    <location>
        <begin position="60"/>
        <end position="83"/>
    </location>
</feature>
<keyword evidence="12" id="KW-1185">Reference proteome</keyword>
<evidence type="ECO:0000259" key="9">
    <source>
        <dbReference type="Pfam" id="PF21082"/>
    </source>
</evidence>
<comment type="caution">
    <text evidence="11">The sequence shown here is derived from an EMBL/GenBank/DDBJ whole genome shotgun (WGS) entry which is preliminary data.</text>
</comment>
<comment type="subcellular location">
    <subcellularLocation>
        <location evidence="1">Cell membrane</location>
        <topology evidence="1">Multi-pass membrane protein</topology>
    </subcellularLocation>
</comment>
<keyword evidence="6 7" id="KW-0472">Membrane</keyword>
<dbReference type="Proteomes" id="UP000233398">
    <property type="component" value="Unassembled WGS sequence"/>
</dbReference>
<keyword evidence="3" id="KW-1003">Cell membrane</keyword>
<gene>
    <name evidence="11" type="ORF">CWD77_11165</name>
</gene>
<sequence length="273" mass="29695">MENLEGQFEELTPMIVEHGLSVVGAIVILMLGWWLAGWGKRKVVAKASASKGIDDTLVPILGQTIKILILVITILAVLGQFGIETTSIVAVLGASALAVGLALQGTLSNVAAGVMLLILRPFKVGDAVNIGGTTGVVDSIGLFTTEMHSFDNIGISMPNSNVWGTEIQNMSKFEKRRVDMVFGIDYSDDMDKAMEIIKKVLDADERVLKDPAPQIAVSNLGDSSVDIIARPWVENANVWPLRFDVTKKVKEEFDKNDVSFPFPQTDVHLFKEN</sequence>
<dbReference type="GO" id="GO:0008381">
    <property type="term" value="F:mechanosensitive monoatomic ion channel activity"/>
    <property type="evidence" value="ECO:0007669"/>
    <property type="project" value="InterPro"/>
</dbReference>
<dbReference type="InterPro" id="IPR011066">
    <property type="entry name" value="MscS_channel_C_sf"/>
</dbReference>
<dbReference type="GO" id="GO:0005886">
    <property type="term" value="C:plasma membrane"/>
    <property type="evidence" value="ECO:0007669"/>
    <property type="project" value="UniProtKB-SubCell"/>
</dbReference>
<dbReference type="Pfam" id="PF21088">
    <property type="entry name" value="MS_channel_1st"/>
    <property type="match status" value="1"/>
</dbReference>
<feature type="domain" description="Mechanosensitive ion channel MscS" evidence="8">
    <location>
        <begin position="106"/>
        <end position="172"/>
    </location>
</feature>
<accession>A0A2N0VG53</accession>
<dbReference type="Gene3D" id="3.30.70.100">
    <property type="match status" value="1"/>
</dbReference>
<evidence type="ECO:0000259" key="8">
    <source>
        <dbReference type="Pfam" id="PF00924"/>
    </source>
</evidence>
<protein>
    <submittedName>
        <fullName evidence="11">Mechanosensitive ion channel protein MscS</fullName>
    </submittedName>
</protein>
<dbReference type="SUPFAM" id="SSF50182">
    <property type="entry name" value="Sm-like ribonucleoproteins"/>
    <property type="match status" value="1"/>
</dbReference>
<name>A0A2N0VG53_9BACT</name>
<dbReference type="PANTHER" id="PTHR30221">
    <property type="entry name" value="SMALL-CONDUCTANCE MECHANOSENSITIVE CHANNEL"/>
    <property type="match status" value="1"/>
</dbReference>
<dbReference type="InterPro" id="IPR011014">
    <property type="entry name" value="MscS_channel_TM-2"/>
</dbReference>
<evidence type="ECO:0000256" key="5">
    <source>
        <dbReference type="ARBA" id="ARBA00022989"/>
    </source>
</evidence>
<dbReference type="EMBL" id="PISP01000003">
    <property type="protein sequence ID" value="PKD43175.1"/>
    <property type="molecule type" value="Genomic_DNA"/>
</dbReference>
<proteinExistence type="inferred from homology"/>
<dbReference type="SUPFAM" id="SSF82861">
    <property type="entry name" value="Mechanosensitive channel protein MscS (YggB), transmembrane region"/>
    <property type="match status" value="1"/>
</dbReference>
<feature type="domain" description="Mechanosensitive ion channel MscS C-terminal" evidence="9">
    <location>
        <begin position="178"/>
        <end position="260"/>
    </location>
</feature>
<dbReference type="AlphaFoldDB" id="A0A2N0VG53"/>
<feature type="domain" description="Mechanosensitive ion channel transmembrane helices 2/3" evidence="10">
    <location>
        <begin position="65"/>
        <end position="104"/>
    </location>
</feature>
<dbReference type="Gene3D" id="1.10.287.1260">
    <property type="match status" value="1"/>
</dbReference>
<keyword evidence="4 7" id="KW-0812">Transmembrane</keyword>
<keyword evidence="5 7" id="KW-1133">Transmembrane helix</keyword>
<comment type="similarity">
    <text evidence="2">Belongs to the MscS (TC 1.A.23) family.</text>
</comment>
<evidence type="ECO:0000256" key="3">
    <source>
        <dbReference type="ARBA" id="ARBA00022475"/>
    </source>
</evidence>
<dbReference type="InterPro" id="IPR006685">
    <property type="entry name" value="MscS_channel_2nd"/>
</dbReference>
<dbReference type="InterPro" id="IPR049142">
    <property type="entry name" value="MS_channel_1st"/>
</dbReference>
<evidence type="ECO:0000256" key="7">
    <source>
        <dbReference type="SAM" id="Phobius"/>
    </source>
</evidence>
<dbReference type="InterPro" id="IPR045275">
    <property type="entry name" value="MscS_archaea/bacteria_type"/>
</dbReference>
<dbReference type="RefSeq" id="WP_101073648.1">
    <property type="nucleotide sequence ID" value="NZ_PISP01000003.1"/>
</dbReference>
<dbReference type="Pfam" id="PF21082">
    <property type="entry name" value="MS_channel_3rd"/>
    <property type="match status" value="1"/>
</dbReference>
<dbReference type="Pfam" id="PF00924">
    <property type="entry name" value="MS_channel_2nd"/>
    <property type="match status" value="1"/>
</dbReference>
<dbReference type="InterPro" id="IPR023408">
    <property type="entry name" value="MscS_beta-dom_sf"/>
</dbReference>
<evidence type="ECO:0000256" key="6">
    <source>
        <dbReference type="ARBA" id="ARBA00023136"/>
    </source>
</evidence>
<evidence type="ECO:0000256" key="4">
    <source>
        <dbReference type="ARBA" id="ARBA00022692"/>
    </source>
</evidence>
<evidence type="ECO:0000313" key="12">
    <source>
        <dbReference type="Proteomes" id="UP000233398"/>
    </source>
</evidence>
<reference evidence="11 12" key="1">
    <citation type="submission" date="2017-11" db="EMBL/GenBank/DDBJ databases">
        <title>Rhodohalobacter 15182 sp. nov., isolated from a salt lake.</title>
        <authorList>
            <person name="Han S."/>
        </authorList>
    </citation>
    <scope>NUCLEOTIDE SEQUENCE [LARGE SCALE GENOMIC DNA]</scope>
    <source>
        <strain evidence="11 12">15182</strain>
    </source>
</reference>
<dbReference type="OrthoDB" id="9809206at2"/>
<feature type="transmembrane region" description="Helical" evidence="7">
    <location>
        <begin position="20"/>
        <end position="39"/>
    </location>
</feature>
<dbReference type="InterPro" id="IPR049278">
    <property type="entry name" value="MS_channel_C"/>
</dbReference>
<evidence type="ECO:0000313" key="11">
    <source>
        <dbReference type="EMBL" id="PKD43175.1"/>
    </source>
</evidence>
<dbReference type="Gene3D" id="2.30.30.60">
    <property type="match status" value="1"/>
</dbReference>
<dbReference type="InterPro" id="IPR010920">
    <property type="entry name" value="LSM_dom_sf"/>
</dbReference>
<evidence type="ECO:0000256" key="1">
    <source>
        <dbReference type="ARBA" id="ARBA00004651"/>
    </source>
</evidence>
<evidence type="ECO:0000259" key="10">
    <source>
        <dbReference type="Pfam" id="PF21088"/>
    </source>
</evidence>
<evidence type="ECO:0000256" key="2">
    <source>
        <dbReference type="ARBA" id="ARBA00008017"/>
    </source>
</evidence>